<keyword evidence="6 9" id="KW-0560">Oxidoreductase</keyword>
<gene>
    <name evidence="10" type="ORF">A9308_03355</name>
</gene>
<accession>A0A1B8QF53</accession>
<evidence type="ECO:0000256" key="1">
    <source>
        <dbReference type="ARBA" id="ARBA00001974"/>
    </source>
</evidence>
<evidence type="ECO:0000256" key="2">
    <source>
        <dbReference type="ARBA" id="ARBA00004777"/>
    </source>
</evidence>
<dbReference type="GO" id="GO:0106312">
    <property type="term" value="F:methylenetetrahydrofolate reductase (NADH) activity"/>
    <property type="evidence" value="ECO:0007669"/>
    <property type="project" value="UniProtKB-EC"/>
</dbReference>
<dbReference type="CDD" id="cd00537">
    <property type="entry name" value="MTHFR"/>
    <property type="match status" value="1"/>
</dbReference>
<protein>
    <recommendedName>
        <fullName evidence="9">Methylenetetrahydrofolate reductase</fullName>
    </recommendedName>
</protein>
<dbReference type="GO" id="GO:0035999">
    <property type="term" value="P:tetrahydrofolate interconversion"/>
    <property type="evidence" value="ECO:0007669"/>
    <property type="project" value="UniProtKB-UniPathway"/>
</dbReference>
<evidence type="ECO:0000256" key="8">
    <source>
        <dbReference type="ARBA" id="ARBA00048628"/>
    </source>
</evidence>
<dbReference type="OrthoDB" id="9812555at2"/>
<dbReference type="AlphaFoldDB" id="A0A1B8QF53"/>
<dbReference type="RefSeq" id="WP_067234808.1">
    <property type="nucleotide sequence ID" value="NZ_LZMZ01000005.1"/>
</dbReference>
<evidence type="ECO:0000256" key="5">
    <source>
        <dbReference type="ARBA" id="ARBA00022827"/>
    </source>
</evidence>
<comment type="cofactor">
    <cofactor evidence="1 9">
        <name>FAD</name>
        <dbReference type="ChEBI" id="CHEBI:57692"/>
    </cofactor>
</comment>
<dbReference type="GO" id="GO:0071949">
    <property type="term" value="F:FAD binding"/>
    <property type="evidence" value="ECO:0007669"/>
    <property type="project" value="TreeGrafter"/>
</dbReference>
<evidence type="ECO:0000256" key="7">
    <source>
        <dbReference type="ARBA" id="ARBA00034478"/>
    </source>
</evidence>
<name>A0A1B8QF53_9GAMM</name>
<comment type="caution">
    <text evidence="10">The sequence shown here is derived from an EMBL/GenBank/DDBJ whole genome shotgun (WGS) entry which is preliminary data.</text>
</comment>
<dbReference type="InterPro" id="IPR003171">
    <property type="entry name" value="Mehydrof_redctse-like"/>
</dbReference>
<comment type="catalytic activity">
    <reaction evidence="8">
        <text>(6S)-5-methyl-5,6,7,8-tetrahydrofolate + NAD(+) = (6R)-5,10-methylene-5,6,7,8-tetrahydrofolate + NADH + H(+)</text>
        <dbReference type="Rhea" id="RHEA:19821"/>
        <dbReference type="ChEBI" id="CHEBI:15378"/>
        <dbReference type="ChEBI" id="CHEBI:15636"/>
        <dbReference type="ChEBI" id="CHEBI:18608"/>
        <dbReference type="ChEBI" id="CHEBI:57540"/>
        <dbReference type="ChEBI" id="CHEBI:57945"/>
        <dbReference type="EC" id="1.5.1.54"/>
    </reaction>
    <physiologicalReaction direction="right-to-left" evidence="8">
        <dbReference type="Rhea" id="RHEA:19823"/>
    </physiologicalReaction>
</comment>
<dbReference type="GO" id="GO:0009086">
    <property type="term" value="P:methionine biosynthetic process"/>
    <property type="evidence" value="ECO:0007669"/>
    <property type="project" value="TreeGrafter"/>
</dbReference>
<dbReference type="GO" id="GO:0005829">
    <property type="term" value="C:cytosol"/>
    <property type="evidence" value="ECO:0007669"/>
    <property type="project" value="TreeGrafter"/>
</dbReference>
<dbReference type="Proteomes" id="UP000092508">
    <property type="component" value="Unassembled WGS sequence"/>
</dbReference>
<evidence type="ECO:0000256" key="6">
    <source>
        <dbReference type="ARBA" id="ARBA00023002"/>
    </source>
</evidence>
<comment type="similarity">
    <text evidence="3 9">Belongs to the methylenetetrahydrofolate reductase family.</text>
</comment>
<dbReference type="UniPathway" id="UPA00193"/>
<evidence type="ECO:0000313" key="10">
    <source>
        <dbReference type="EMBL" id="OBX80589.1"/>
    </source>
</evidence>
<proteinExistence type="inferred from homology"/>
<evidence type="ECO:0000313" key="11">
    <source>
        <dbReference type="Proteomes" id="UP000092508"/>
    </source>
</evidence>
<evidence type="ECO:0000256" key="9">
    <source>
        <dbReference type="RuleBase" id="RU003862"/>
    </source>
</evidence>
<keyword evidence="4 9" id="KW-0285">Flavoprotein</keyword>
<dbReference type="Pfam" id="PF02219">
    <property type="entry name" value="MTHFR"/>
    <property type="match status" value="1"/>
</dbReference>
<evidence type="ECO:0000256" key="3">
    <source>
        <dbReference type="ARBA" id="ARBA00006743"/>
    </source>
</evidence>
<dbReference type="STRING" id="34059.A9308_03355"/>
<evidence type="ECO:0000256" key="4">
    <source>
        <dbReference type="ARBA" id="ARBA00022630"/>
    </source>
</evidence>
<dbReference type="PANTHER" id="PTHR45754">
    <property type="entry name" value="METHYLENETETRAHYDROFOLATE REDUCTASE"/>
    <property type="match status" value="1"/>
</dbReference>
<dbReference type="SUPFAM" id="SSF51730">
    <property type="entry name" value="FAD-linked oxidoreductase"/>
    <property type="match status" value="1"/>
</dbReference>
<keyword evidence="5 9" id="KW-0274">FAD</keyword>
<dbReference type="PANTHER" id="PTHR45754:SF3">
    <property type="entry name" value="METHYLENETETRAHYDROFOLATE REDUCTASE (NADPH)"/>
    <property type="match status" value="1"/>
</dbReference>
<comment type="pathway">
    <text evidence="2 9">One-carbon metabolism; tetrahydrofolate interconversion.</text>
</comment>
<sequence length="296" mass="32341">MTTPFSIEFFPPKTDDAAAKLLHTFAELNALQPEYFSVTYGAGGSTRARTLGIVKTLNEASATPIAPHLSCIGDGKAEIAELLDTYTALGISKIVALRGDLPSGQVGFGELPYAVNLVQFIREYAGERFEIEVAAYPEMHPQARNFASDIDNLVAKYRAGASAAITQFFYNPDSYLYLRDALAKRGVQPEDFALKAGIMPITNASNLIRFADACGADIPRYIRRQLADFGDDRAAIRAFGFDVVMRLCERLIAEGVPALHFYSMNQVNPTKALIEALGLRQAVDLTFNQTTKSIQA</sequence>
<comment type="pathway">
    <text evidence="7">Amino-acid biosynthesis; L-methionine biosynthesis via de novo pathway.</text>
</comment>
<organism evidence="10 11">
    <name type="scientific">Faucicola atlantae</name>
    <dbReference type="NCBI Taxonomy" id="34059"/>
    <lineage>
        <taxon>Bacteria</taxon>
        <taxon>Pseudomonadati</taxon>
        <taxon>Pseudomonadota</taxon>
        <taxon>Gammaproteobacteria</taxon>
        <taxon>Moraxellales</taxon>
        <taxon>Moraxellaceae</taxon>
        <taxon>Faucicola</taxon>
    </lineage>
</organism>
<reference evidence="10 11" key="1">
    <citation type="submission" date="2016-06" db="EMBL/GenBank/DDBJ databases">
        <title>Draft genome of Moraxella atlantae CCUG 66109.</title>
        <authorList>
            <person name="Salva-Serra F."/>
            <person name="Engstrom-Jakobsson H."/>
            <person name="Thorell K."/>
            <person name="Gonzales-Siles L."/>
            <person name="Karlsson R."/>
            <person name="Boulund F."/>
            <person name="Engstrand L."/>
            <person name="Kristiansson E."/>
            <person name="Moore E."/>
        </authorList>
    </citation>
    <scope>NUCLEOTIDE SEQUENCE [LARGE SCALE GENOMIC DNA]</scope>
    <source>
        <strain evidence="10 11">CCUG 66109</strain>
    </source>
</reference>
<dbReference type="EMBL" id="LZMZ01000005">
    <property type="protein sequence ID" value="OBX80589.1"/>
    <property type="molecule type" value="Genomic_DNA"/>
</dbReference>
<dbReference type="Gene3D" id="3.20.20.220">
    <property type="match status" value="1"/>
</dbReference>
<dbReference type="InterPro" id="IPR029041">
    <property type="entry name" value="FAD-linked_oxidoreductase-like"/>
</dbReference>